<accession>A0ABD2Q9P9</accession>
<comment type="caution">
    <text evidence="2">The sequence shown here is derived from an EMBL/GenBank/DDBJ whole genome shotgun (WGS) entry which is preliminary data.</text>
</comment>
<dbReference type="FunFam" id="1.20.5.190:FF:000055">
    <property type="entry name" value="Putative microtubule-associated protein futsch"/>
    <property type="match status" value="2"/>
</dbReference>
<feature type="region of interest" description="Disordered" evidence="1">
    <location>
        <begin position="1"/>
        <end position="47"/>
    </location>
</feature>
<dbReference type="PANTHER" id="PTHR10699">
    <property type="entry name" value="NEUROMODULIN"/>
    <property type="match status" value="1"/>
</dbReference>
<dbReference type="SUPFAM" id="SSF52540">
    <property type="entry name" value="P-loop containing nucleoside triphosphate hydrolases"/>
    <property type="match status" value="3"/>
</dbReference>
<protein>
    <submittedName>
        <fullName evidence="2">Myosin-IIIa</fullName>
    </submittedName>
</protein>
<dbReference type="PANTHER" id="PTHR10699:SF11">
    <property type="entry name" value="IGLOO, ISOFORM A"/>
    <property type="match status" value="1"/>
</dbReference>
<dbReference type="Gene3D" id="1.20.5.190">
    <property type="match status" value="4"/>
</dbReference>
<gene>
    <name evidence="2" type="primary">MYO3A_2</name>
    <name evidence="2" type="ORF">Ciccas_005070</name>
</gene>
<feature type="compositionally biased region" description="Basic and acidic residues" evidence="1">
    <location>
        <begin position="1"/>
        <end position="14"/>
    </location>
</feature>
<dbReference type="InterPro" id="IPR000048">
    <property type="entry name" value="IQ_motif_EF-hand-BS"/>
</dbReference>
<feature type="compositionally biased region" description="Basic and acidic residues" evidence="1">
    <location>
        <begin position="31"/>
        <end position="45"/>
    </location>
</feature>
<dbReference type="InterPro" id="IPR027417">
    <property type="entry name" value="P-loop_NTPase"/>
</dbReference>
<dbReference type="PROSITE" id="PS50096">
    <property type="entry name" value="IQ"/>
    <property type="match status" value="7"/>
</dbReference>
<dbReference type="EMBL" id="JBJKFK010000567">
    <property type="protein sequence ID" value="KAL3316289.1"/>
    <property type="molecule type" value="Genomic_DNA"/>
</dbReference>
<sequence length="300" mass="34483">MIKESQRVLIERAHQHPPCPSRLDVGLNKSTQEHDCPSCKPKNENPENAAIKIQASYRGFRVRREKKRQEQAAKKIQAGFRGYNTRKKLAEIQNTQKTKGQQEEGQETEPMLQLENSAAKVIQAHYRGYRTRKSLLKQMKKDQDSITRNQTYAMERGKENGGDADGAALKIQAGFRGYRARKIFKQERERMNQAATKIQAGFRGYKTRKNQPKRATIASPRVEQEMGDESIAATKIQATFRGYKTRKQLRDRRPKRPTEEETMAATRIQANYRGYKVRKAITVKKEGIMGGDQEPLMAEE</sequence>
<evidence type="ECO:0000256" key="1">
    <source>
        <dbReference type="SAM" id="MobiDB-lite"/>
    </source>
</evidence>
<dbReference type="Proteomes" id="UP001626550">
    <property type="component" value="Unassembled WGS sequence"/>
</dbReference>
<keyword evidence="3" id="KW-1185">Reference proteome</keyword>
<reference evidence="2 3" key="1">
    <citation type="submission" date="2024-11" db="EMBL/GenBank/DDBJ databases">
        <title>Adaptive evolution of stress response genes in parasites aligns with host niche diversity.</title>
        <authorList>
            <person name="Hahn C."/>
            <person name="Resl P."/>
        </authorList>
    </citation>
    <scope>NUCLEOTIDE SEQUENCE [LARGE SCALE GENOMIC DNA]</scope>
    <source>
        <strain evidence="2">EGGRZ-B1_66</strain>
        <tissue evidence="2">Body</tissue>
    </source>
</reference>
<dbReference type="CDD" id="cd23767">
    <property type="entry name" value="IQCD"/>
    <property type="match status" value="2"/>
</dbReference>
<dbReference type="AlphaFoldDB" id="A0ABD2Q9P9"/>
<dbReference type="Pfam" id="PF00612">
    <property type="entry name" value="IQ"/>
    <property type="match status" value="7"/>
</dbReference>
<evidence type="ECO:0000313" key="3">
    <source>
        <dbReference type="Proteomes" id="UP001626550"/>
    </source>
</evidence>
<name>A0ABD2Q9P9_9PLAT</name>
<dbReference type="SMART" id="SM00015">
    <property type="entry name" value="IQ"/>
    <property type="match status" value="7"/>
</dbReference>
<proteinExistence type="predicted"/>
<evidence type="ECO:0000313" key="2">
    <source>
        <dbReference type="EMBL" id="KAL3316289.1"/>
    </source>
</evidence>
<organism evidence="2 3">
    <name type="scientific">Cichlidogyrus casuarinus</name>
    <dbReference type="NCBI Taxonomy" id="1844966"/>
    <lineage>
        <taxon>Eukaryota</taxon>
        <taxon>Metazoa</taxon>
        <taxon>Spiralia</taxon>
        <taxon>Lophotrochozoa</taxon>
        <taxon>Platyhelminthes</taxon>
        <taxon>Monogenea</taxon>
        <taxon>Monopisthocotylea</taxon>
        <taxon>Dactylogyridea</taxon>
        <taxon>Ancyrocephalidae</taxon>
        <taxon>Cichlidogyrus</taxon>
    </lineage>
</organism>